<dbReference type="InterPro" id="IPR050703">
    <property type="entry name" value="Flavin_MAO"/>
</dbReference>
<dbReference type="InterPro" id="IPR036188">
    <property type="entry name" value="FAD/NAD-bd_sf"/>
</dbReference>
<reference evidence="1 2" key="1">
    <citation type="submission" date="2024-04" db="EMBL/GenBank/DDBJ databases">
        <authorList>
            <person name="Rising A."/>
            <person name="Reimegard J."/>
            <person name="Sonavane S."/>
            <person name="Akerstrom W."/>
            <person name="Nylinder S."/>
            <person name="Hedman E."/>
            <person name="Kallberg Y."/>
        </authorList>
    </citation>
    <scope>NUCLEOTIDE SEQUENCE [LARGE SCALE GENOMIC DNA]</scope>
</reference>
<dbReference type="PANTHER" id="PTHR43563:SF1">
    <property type="entry name" value="AMINE OXIDASE [FLAVIN-CONTAINING] B"/>
    <property type="match status" value="1"/>
</dbReference>
<dbReference type="AlphaFoldDB" id="A0AAV2AUI4"/>
<name>A0AAV2AUI4_9ARAC</name>
<comment type="caution">
    <text evidence="1">The sequence shown here is derived from an EMBL/GenBank/DDBJ whole genome shotgun (WGS) entry which is preliminary data.</text>
</comment>
<evidence type="ECO:0008006" key="3">
    <source>
        <dbReference type="Google" id="ProtNLM"/>
    </source>
</evidence>
<dbReference type="Pfam" id="PF13450">
    <property type="entry name" value="NAD_binding_8"/>
    <property type="match status" value="1"/>
</dbReference>
<proteinExistence type="predicted"/>
<organism evidence="1 2">
    <name type="scientific">Larinioides sclopetarius</name>
    <dbReference type="NCBI Taxonomy" id="280406"/>
    <lineage>
        <taxon>Eukaryota</taxon>
        <taxon>Metazoa</taxon>
        <taxon>Ecdysozoa</taxon>
        <taxon>Arthropoda</taxon>
        <taxon>Chelicerata</taxon>
        <taxon>Arachnida</taxon>
        <taxon>Araneae</taxon>
        <taxon>Araneomorphae</taxon>
        <taxon>Entelegynae</taxon>
        <taxon>Araneoidea</taxon>
        <taxon>Araneidae</taxon>
        <taxon>Larinioides</taxon>
    </lineage>
</organism>
<dbReference type="Gene3D" id="1.10.405.10">
    <property type="entry name" value="Guanine Nucleotide Dissociation Inhibitor, domain 1"/>
    <property type="match status" value="1"/>
</dbReference>
<dbReference type="Proteomes" id="UP001497382">
    <property type="component" value="Unassembled WGS sequence"/>
</dbReference>
<protein>
    <recommendedName>
        <fullName evidence="3">Phytoene desaturase</fullName>
    </recommendedName>
</protein>
<sequence>MNAKVIVVGAGISGLCAAKLLKEAGVSVLVLEAMNRVVGRTLTKKGRRLLYHPTEFPYETNPFINMDVNHMYKLIDKMGGGINLLLPLQIPADAPWDAPHAEEWDEMTVKDFIQKHCLTK</sequence>
<dbReference type="EMBL" id="CAXIEN010000218">
    <property type="protein sequence ID" value="CAL1287517.1"/>
    <property type="molecule type" value="Genomic_DNA"/>
</dbReference>
<evidence type="ECO:0000313" key="1">
    <source>
        <dbReference type="EMBL" id="CAL1287517.1"/>
    </source>
</evidence>
<accession>A0AAV2AUI4</accession>
<dbReference type="SUPFAM" id="SSF51905">
    <property type="entry name" value="FAD/NAD(P)-binding domain"/>
    <property type="match status" value="1"/>
</dbReference>
<dbReference type="GO" id="GO:0016491">
    <property type="term" value="F:oxidoreductase activity"/>
    <property type="evidence" value="ECO:0007669"/>
    <property type="project" value="UniProtKB-ARBA"/>
</dbReference>
<dbReference type="Gene3D" id="3.50.50.60">
    <property type="entry name" value="FAD/NAD(P)-binding domain"/>
    <property type="match status" value="1"/>
</dbReference>
<gene>
    <name evidence="1" type="ORF">LARSCL_LOCUS14871</name>
</gene>
<dbReference type="PANTHER" id="PTHR43563">
    <property type="entry name" value="AMINE OXIDASE"/>
    <property type="match status" value="1"/>
</dbReference>
<evidence type="ECO:0000313" key="2">
    <source>
        <dbReference type="Proteomes" id="UP001497382"/>
    </source>
</evidence>
<keyword evidence="2" id="KW-1185">Reference proteome</keyword>